<name>A0ABD5F8R6_ENTAV</name>
<evidence type="ECO:0000313" key="2">
    <source>
        <dbReference type="Proteomes" id="UP001264335"/>
    </source>
</evidence>
<sequence length="157" mass="17670">MIKEKISAFFLVQELKNDTPLARGAVKEFSGLPLYESSIRPEDKGKVPGGPVAKAVFFNLVIGKIYKLGISVRDGEGKLLAPESYGPFDFARPIQETEQNAKVVDGKKYGISSMYFTLPDFTIFEPNEIEFKIWISNEQDEQLDVAKTYLRIDQANE</sequence>
<dbReference type="RefSeq" id="WP_311874077.1">
    <property type="nucleotide sequence ID" value="NZ_JARPWF010000012.1"/>
</dbReference>
<evidence type="ECO:0000313" key="1">
    <source>
        <dbReference type="EMBL" id="MDT2514657.1"/>
    </source>
</evidence>
<protein>
    <submittedName>
        <fullName evidence="1">Uncharacterized protein</fullName>
    </submittedName>
</protein>
<reference evidence="1 2" key="1">
    <citation type="submission" date="2023-03" db="EMBL/GenBank/DDBJ databases">
        <authorList>
            <person name="Shen W."/>
            <person name="Cai J."/>
        </authorList>
    </citation>
    <scope>NUCLEOTIDE SEQUENCE [LARGE SCALE GENOMIC DNA]</scope>
    <source>
        <strain evidence="1 2">Y2</strain>
    </source>
</reference>
<proteinExistence type="predicted"/>
<dbReference type="Proteomes" id="UP001264335">
    <property type="component" value="Unassembled WGS sequence"/>
</dbReference>
<gene>
    <name evidence="1" type="ORF">P7D79_10575</name>
</gene>
<dbReference type="EMBL" id="JARPWY010000025">
    <property type="protein sequence ID" value="MDT2514657.1"/>
    <property type="molecule type" value="Genomic_DNA"/>
</dbReference>
<comment type="caution">
    <text evidence="1">The sequence shown here is derived from an EMBL/GenBank/DDBJ whole genome shotgun (WGS) entry which is preliminary data.</text>
</comment>
<organism evidence="1 2">
    <name type="scientific">Enterococcus avium</name>
    <name type="common">Streptococcus avium</name>
    <dbReference type="NCBI Taxonomy" id="33945"/>
    <lineage>
        <taxon>Bacteria</taxon>
        <taxon>Bacillati</taxon>
        <taxon>Bacillota</taxon>
        <taxon>Bacilli</taxon>
        <taxon>Lactobacillales</taxon>
        <taxon>Enterococcaceae</taxon>
        <taxon>Enterococcus</taxon>
    </lineage>
</organism>
<accession>A0ABD5F8R6</accession>
<dbReference type="AlphaFoldDB" id="A0ABD5F8R6"/>